<feature type="domain" description="Major facilitator superfamily (MFS) profile" evidence="7">
    <location>
        <begin position="1"/>
        <end position="388"/>
    </location>
</feature>
<dbReference type="CDD" id="cd17319">
    <property type="entry name" value="MFS_ExuT_GudP_like"/>
    <property type="match status" value="1"/>
</dbReference>
<evidence type="ECO:0000313" key="9">
    <source>
        <dbReference type="Proteomes" id="UP001209755"/>
    </source>
</evidence>
<feature type="transmembrane region" description="Helical" evidence="6">
    <location>
        <begin position="12"/>
        <end position="33"/>
    </location>
</feature>
<gene>
    <name evidence="8" type="ORF">M2319_000650</name>
</gene>
<feature type="transmembrane region" description="Helical" evidence="6">
    <location>
        <begin position="273"/>
        <end position="293"/>
    </location>
</feature>
<feature type="transmembrane region" description="Helical" evidence="6">
    <location>
        <begin position="366"/>
        <end position="389"/>
    </location>
</feature>
<evidence type="ECO:0000256" key="4">
    <source>
        <dbReference type="ARBA" id="ARBA00022989"/>
    </source>
</evidence>
<protein>
    <submittedName>
        <fullName evidence="8">ACS family phthalate transporter-like MFS transporter</fullName>
    </submittedName>
</protein>
<dbReference type="InterPro" id="IPR011701">
    <property type="entry name" value="MFS"/>
</dbReference>
<feature type="transmembrane region" description="Helical" evidence="6">
    <location>
        <begin position="141"/>
        <end position="163"/>
    </location>
</feature>
<accession>A0ABT3H7N9</accession>
<organism evidence="8 9">
    <name type="scientific">Rhodobium gokarnense</name>
    <dbReference type="NCBI Taxonomy" id="364296"/>
    <lineage>
        <taxon>Bacteria</taxon>
        <taxon>Pseudomonadati</taxon>
        <taxon>Pseudomonadota</taxon>
        <taxon>Alphaproteobacteria</taxon>
        <taxon>Hyphomicrobiales</taxon>
        <taxon>Rhodobiaceae</taxon>
        <taxon>Rhodobium</taxon>
    </lineage>
</organism>
<evidence type="ECO:0000313" key="8">
    <source>
        <dbReference type="EMBL" id="MCW2306331.1"/>
    </source>
</evidence>
<keyword evidence="4 6" id="KW-1133">Transmembrane helix</keyword>
<keyword evidence="5 6" id="KW-0472">Membrane</keyword>
<dbReference type="Gene3D" id="1.20.1250.20">
    <property type="entry name" value="MFS general substrate transporter like domains"/>
    <property type="match status" value="2"/>
</dbReference>
<feature type="transmembrane region" description="Helical" evidence="6">
    <location>
        <begin position="107"/>
        <end position="129"/>
    </location>
</feature>
<feature type="transmembrane region" description="Helical" evidence="6">
    <location>
        <begin position="332"/>
        <end position="354"/>
    </location>
</feature>
<evidence type="ECO:0000256" key="6">
    <source>
        <dbReference type="SAM" id="Phobius"/>
    </source>
</evidence>
<dbReference type="InterPro" id="IPR036259">
    <property type="entry name" value="MFS_trans_sf"/>
</dbReference>
<dbReference type="Proteomes" id="UP001209755">
    <property type="component" value="Unassembled WGS sequence"/>
</dbReference>
<evidence type="ECO:0000259" key="7">
    <source>
        <dbReference type="PROSITE" id="PS50850"/>
    </source>
</evidence>
<keyword evidence="3 6" id="KW-0812">Transmembrane</keyword>
<keyword evidence="9" id="KW-1185">Reference proteome</keyword>
<feature type="transmembrane region" description="Helical" evidence="6">
    <location>
        <begin position="73"/>
        <end position="95"/>
    </location>
</feature>
<dbReference type="Pfam" id="PF07690">
    <property type="entry name" value="MFS_1"/>
    <property type="match status" value="1"/>
</dbReference>
<feature type="transmembrane region" description="Helical" evidence="6">
    <location>
        <begin position="241"/>
        <end position="261"/>
    </location>
</feature>
<keyword evidence="2" id="KW-0813">Transport</keyword>
<evidence type="ECO:0000256" key="5">
    <source>
        <dbReference type="ARBA" id="ARBA00023136"/>
    </source>
</evidence>
<dbReference type="PANTHER" id="PTHR43791:SF36">
    <property type="entry name" value="TRANSPORTER, PUTATIVE (AFU_ORTHOLOGUE AFUA_6G08340)-RELATED"/>
    <property type="match status" value="1"/>
</dbReference>
<proteinExistence type="predicted"/>
<evidence type="ECO:0000256" key="1">
    <source>
        <dbReference type="ARBA" id="ARBA00004141"/>
    </source>
</evidence>
<dbReference type="InterPro" id="IPR020846">
    <property type="entry name" value="MFS_dom"/>
</dbReference>
<feature type="transmembrane region" description="Helical" evidence="6">
    <location>
        <begin position="299"/>
        <end position="320"/>
    </location>
</feature>
<feature type="transmembrane region" description="Helical" evidence="6">
    <location>
        <begin position="208"/>
        <end position="229"/>
    </location>
</feature>
<name>A0ABT3H7N9_9HYPH</name>
<comment type="subcellular location">
    <subcellularLocation>
        <location evidence="1">Membrane</location>
        <topology evidence="1">Multi-pass membrane protein</topology>
    </subcellularLocation>
</comment>
<dbReference type="PROSITE" id="PS50850">
    <property type="entry name" value="MFS"/>
    <property type="match status" value="1"/>
</dbReference>
<reference evidence="9" key="1">
    <citation type="submission" date="2023-07" db="EMBL/GenBank/DDBJ databases">
        <title>Genome sequencing of Purple Non-Sulfur Bacteria from various extreme environments.</title>
        <authorList>
            <person name="Mayer M."/>
        </authorList>
    </citation>
    <scope>NUCLEOTIDE SEQUENCE [LARGE SCALE GENOMIC DNA]</scope>
    <source>
        <strain evidence="9">DSM 17935</strain>
    </source>
</reference>
<evidence type="ECO:0000256" key="3">
    <source>
        <dbReference type="ARBA" id="ARBA00022692"/>
    </source>
</evidence>
<comment type="caution">
    <text evidence="8">The sequence shown here is derived from an EMBL/GenBank/DDBJ whole genome shotgun (WGS) entry which is preliminary data.</text>
</comment>
<sequence length="395" mass="42395">MAFAKLQFIEDLSFGEFTYGFGAGVFYLGYALFEMPSNLYLDKHGAKITLSRIMILWGAISASTAFMQTPTHYYILRFLLGVAEAGAFPGIILYLSYWFPAERRGRITSLFAMGAPVSGIFGSLISGWLLTLDGLHGLRGWQILLIYEGIPAILIGIFVFFYIDNRPEDAKWLTAKEKKCVADTVAASEKKPEKGKGHVLQALLDPRIYVLGVSYLAVLAGCQAVALWIPTILKGIGTDASLFGVLTAIPFVMAVVAMNVWGWHSDKKMERRWHFAAVMWAAGISLAVLSYFADSVTVTILLLCIATGGIWASVTVFWTIPPTYLSSSSKAGGIGFVSSCGAAGGFLSPIIVGWSNNLAGSFYGGLAAIGILLVISGVIVLVAVPAAALRTSQSA</sequence>
<evidence type="ECO:0000256" key="2">
    <source>
        <dbReference type="ARBA" id="ARBA00022448"/>
    </source>
</evidence>
<dbReference type="SUPFAM" id="SSF103473">
    <property type="entry name" value="MFS general substrate transporter"/>
    <property type="match status" value="1"/>
</dbReference>
<dbReference type="PANTHER" id="PTHR43791">
    <property type="entry name" value="PERMEASE-RELATED"/>
    <property type="match status" value="1"/>
</dbReference>
<dbReference type="EMBL" id="JAOQNS010000002">
    <property type="protein sequence ID" value="MCW2306331.1"/>
    <property type="molecule type" value="Genomic_DNA"/>
</dbReference>